<proteinExistence type="predicted"/>
<keyword evidence="3" id="KW-0687">Ribonucleoprotein</keyword>
<feature type="coiled-coil region" evidence="1">
    <location>
        <begin position="86"/>
        <end position="114"/>
    </location>
</feature>
<protein>
    <submittedName>
        <fullName evidence="3">Ribosomal protein S30</fullName>
    </submittedName>
</protein>
<keyword evidence="4" id="KW-1185">Reference proteome</keyword>
<organism evidence="3 4">
    <name type="scientific">Aporhodopirellula rubra</name>
    <dbReference type="NCBI Taxonomy" id="980271"/>
    <lineage>
        <taxon>Bacteria</taxon>
        <taxon>Pseudomonadati</taxon>
        <taxon>Planctomycetota</taxon>
        <taxon>Planctomycetia</taxon>
        <taxon>Pirellulales</taxon>
        <taxon>Pirellulaceae</taxon>
        <taxon>Aporhodopirellula</taxon>
    </lineage>
</organism>
<evidence type="ECO:0000256" key="2">
    <source>
        <dbReference type="SAM" id="SignalP"/>
    </source>
</evidence>
<keyword evidence="1" id="KW-0175">Coiled coil</keyword>
<accession>A0A7W5E586</accession>
<dbReference type="GO" id="GO:0005840">
    <property type="term" value="C:ribosome"/>
    <property type="evidence" value="ECO:0007669"/>
    <property type="project" value="UniProtKB-KW"/>
</dbReference>
<dbReference type="AlphaFoldDB" id="A0A7W5E586"/>
<reference evidence="3 4" key="1">
    <citation type="submission" date="2020-08" db="EMBL/GenBank/DDBJ databases">
        <title>Genomic Encyclopedia of Type Strains, Phase III (KMG-III): the genomes of soil and plant-associated and newly described type strains.</title>
        <authorList>
            <person name="Whitman W."/>
        </authorList>
    </citation>
    <scope>NUCLEOTIDE SEQUENCE [LARGE SCALE GENOMIC DNA]</scope>
    <source>
        <strain evidence="3 4">CECT 8075</strain>
    </source>
</reference>
<dbReference type="RefSeq" id="WP_184309757.1">
    <property type="nucleotide sequence ID" value="NZ_JACHXU010000037.1"/>
</dbReference>
<dbReference type="Proteomes" id="UP000536179">
    <property type="component" value="Unassembled WGS sequence"/>
</dbReference>
<evidence type="ECO:0000313" key="3">
    <source>
        <dbReference type="EMBL" id="MBB3210440.1"/>
    </source>
</evidence>
<sequence length="158" mass="16736">MFHKWKRVVVVMGVVSVAMLSGEVALAQCSGGGGGGGRMPSGSPSTLNSNLGYASNPLIQSSASSLAMQYQQRALQAQSQAYALAYQNAQRQRLTLQQRNAELYETRLANAEAKRAARAERIAARLRGQGQSASDYMLTSTSISTSTSDVISDATSAE</sequence>
<dbReference type="EMBL" id="JACHXU010000037">
    <property type="protein sequence ID" value="MBB3210440.1"/>
    <property type="molecule type" value="Genomic_DNA"/>
</dbReference>
<keyword evidence="2" id="KW-0732">Signal</keyword>
<comment type="caution">
    <text evidence="3">The sequence shown here is derived from an EMBL/GenBank/DDBJ whole genome shotgun (WGS) entry which is preliminary data.</text>
</comment>
<name>A0A7W5E586_9BACT</name>
<keyword evidence="3" id="KW-0689">Ribosomal protein</keyword>
<feature type="chain" id="PRO_5031311088" evidence="2">
    <location>
        <begin position="28"/>
        <end position="158"/>
    </location>
</feature>
<evidence type="ECO:0000256" key="1">
    <source>
        <dbReference type="SAM" id="Coils"/>
    </source>
</evidence>
<gene>
    <name evidence="3" type="ORF">FHS27_006287</name>
</gene>
<evidence type="ECO:0000313" key="4">
    <source>
        <dbReference type="Proteomes" id="UP000536179"/>
    </source>
</evidence>
<feature type="signal peptide" evidence="2">
    <location>
        <begin position="1"/>
        <end position="27"/>
    </location>
</feature>